<feature type="region of interest" description="Disordered" evidence="1">
    <location>
        <begin position="1"/>
        <end position="32"/>
    </location>
</feature>
<sequence>MSVEDPSGKRAQEMRDKAQELEQAAQYAADPAERQRLTQKALHIREKSEQVYGFGAGTMDPM</sequence>
<keyword evidence="3" id="KW-1185">Reference proteome</keyword>
<dbReference type="EMBL" id="CP108057">
    <property type="protein sequence ID" value="WUO45297.1"/>
    <property type="molecule type" value="Genomic_DNA"/>
</dbReference>
<accession>A0ABZ1RET1</accession>
<organism evidence="2 3">
    <name type="scientific">Streptomyces goshikiensis</name>
    <dbReference type="NCBI Taxonomy" id="1942"/>
    <lineage>
        <taxon>Bacteria</taxon>
        <taxon>Bacillati</taxon>
        <taxon>Actinomycetota</taxon>
        <taxon>Actinomycetes</taxon>
        <taxon>Kitasatosporales</taxon>
        <taxon>Streptomycetaceae</taxon>
        <taxon>Streptomyces</taxon>
    </lineage>
</organism>
<protein>
    <submittedName>
        <fullName evidence="2">DUF6381 family protein</fullName>
    </submittedName>
</protein>
<evidence type="ECO:0000313" key="3">
    <source>
        <dbReference type="Proteomes" id="UP001432075"/>
    </source>
</evidence>
<dbReference type="Pfam" id="PF19908">
    <property type="entry name" value="DUF6381"/>
    <property type="match status" value="1"/>
</dbReference>
<evidence type="ECO:0000313" key="2">
    <source>
        <dbReference type="EMBL" id="WUO45297.1"/>
    </source>
</evidence>
<proteinExistence type="predicted"/>
<dbReference type="RefSeq" id="WP_037794818.1">
    <property type="nucleotide sequence ID" value="NZ_BMVE01000003.1"/>
</dbReference>
<evidence type="ECO:0000256" key="1">
    <source>
        <dbReference type="SAM" id="MobiDB-lite"/>
    </source>
</evidence>
<dbReference type="GeneID" id="91412948"/>
<name>A0ABZ1RET1_9ACTN</name>
<reference evidence="2" key="1">
    <citation type="submission" date="2022-10" db="EMBL/GenBank/DDBJ databases">
        <title>The complete genomes of actinobacterial strains from the NBC collection.</title>
        <authorList>
            <person name="Joergensen T.S."/>
            <person name="Alvarez Arevalo M."/>
            <person name="Sterndorff E.B."/>
            <person name="Faurdal D."/>
            <person name="Vuksanovic O."/>
            <person name="Mourched A.-S."/>
            <person name="Charusanti P."/>
            <person name="Shaw S."/>
            <person name="Blin K."/>
            <person name="Weber T."/>
        </authorList>
    </citation>
    <scope>NUCLEOTIDE SEQUENCE</scope>
    <source>
        <strain evidence="2">NBC_00283</strain>
    </source>
</reference>
<feature type="compositionally biased region" description="Basic and acidic residues" evidence="1">
    <location>
        <begin position="1"/>
        <end position="20"/>
    </location>
</feature>
<gene>
    <name evidence="2" type="ORF">OHU17_05350</name>
</gene>
<dbReference type="Proteomes" id="UP001432075">
    <property type="component" value="Chromosome"/>
</dbReference>
<dbReference type="InterPro" id="IPR045961">
    <property type="entry name" value="DUF6381"/>
</dbReference>